<protein>
    <recommendedName>
        <fullName evidence="15">Riboflavin biosynthesis protein</fullName>
    </recommendedName>
    <domain>
        <recommendedName>
            <fullName evidence="15">Riboflavin kinase</fullName>
            <ecNumber evidence="15">2.7.1.26</ecNumber>
        </recommendedName>
        <alternativeName>
            <fullName evidence="15">Flavokinase</fullName>
        </alternativeName>
    </domain>
    <domain>
        <recommendedName>
            <fullName evidence="15">FMN adenylyltransferase</fullName>
            <ecNumber evidence="15">2.7.7.2</ecNumber>
        </recommendedName>
        <alternativeName>
            <fullName evidence="15">FAD pyrophosphorylase</fullName>
        </alternativeName>
        <alternativeName>
            <fullName evidence="15">FAD synthase</fullName>
        </alternativeName>
    </domain>
</protein>
<comment type="pathway">
    <text evidence="2 15">Cofactor biosynthesis; FAD biosynthesis; FAD from FMN: step 1/1.</text>
</comment>
<dbReference type="InterPro" id="IPR015865">
    <property type="entry name" value="Riboflavin_kinase_bac/euk"/>
</dbReference>
<comment type="function">
    <text evidence="1">Catalyzes the phosphorylation of riboflavin to FMN followed by the adenylation of FMN to FAD.</text>
</comment>
<dbReference type="FunFam" id="2.40.30.30:FF:000003">
    <property type="entry name" value="Riboflavin biosynthesis protein"/>
    <property type="match status" value="1"/>
</dbReference>
<dbReference type="Proteomes" id="UP000824063">
    <property type="component" value="Unassembled WGS sequence"/>
</dbReference>
<comment type="catalytic activity">
    <reaction evidence="14 15">
        <text>FMN + ATP + H(+) = FAD + diphosphate</text>
        <dbReference type="Rhea" id="RHEA:17237"/>
        <dbReference type="ChEBI" id="CHEBI:15378"/>
        <dbReference type="ChEBI" id="CHEBI:30616"/>
        <dbReference type="ChEBI" id="CHEBI:33019"/>
        <dbReference type="ChEBI" id="CHEBI:57692"/>
        <dbReference type="ChEBI" id="CHEBI:58210"/>
        <dbReference type="EC" id="2.7.7.2"/>
    </reaction>
</comment>
<evidence type="ECO:0000256" key="4">
    <source>
        <dbReference type="ARBA" id="ARBA00022630"/>
    </source>
</evidence>
<evidence type="ECO:0000256" key="1">
    <source>
        <dbReference type="ARBA" id="ARBA00002121"/>
    </source>
</evidence>
<dbReference type="InterPro" id="IPR023468">
    <property type="entry name" value="Riboflavin_kinase"/>
</dbReference>
<dbReference type="Gene3D" id="2.40.30.30">
    <property type="entry name" value="Riboflavin kinase-like"/>
    <property type="match status" value="1"/>
</dbReference>
<evidence type="ECO:0000256" key="11">
    <source>
        <dbReference type="ARBA" id="ARBA00022840"/>
    </source>
</evidence>
<dbReference type="InterPro" id="IPR023465">
    <property type="entry name" value="Riboflavin_kinase_dom_sf"/>
</dbReference>
<dbReference type="GO" id="GO:0009398">
    <property type="term" value="P:FMN biosynthetic process"/>
    <property type="evidence" value="ECO:0007669"/>
    <property type="project" value="UniProtKB-UniRule"/>
</dbReference>
<dbReference type="SUPFAM" id="SSF52374">
    <property type="entry name" value="Nucleotidylyl transferase"/>
    <property type="match status" value="1"/>
</dbReference>
<dbReference type="Pfam" id="PF01687">
    <property type="entry name" value="Flavokinase"/>
    <property type="match status" value="1"/>
</dbReference>
<dbReference type="SUPFAM" id="SSF82114">
    <property type="entry name" value="Riboflavin kinase-like"/>
    <property type="match status" value="1"/>
</dbReference>
<accession>A0A9D2F5H7</accession>
<keyword evidence="11 15" id="KW-0067">ATP-binding</keyword>
<dbReference type="InterPro" id="IPR015864">
    <property type="entry name" value="FAD_synthase"/>
</dbReference>
<evidence type="ECO:0000256" key="7">
    <source>
        <dbReference type="ARBA" id="ARBA00022695"/>
    </source>
</evidence>
<evidence type="ECO:0000256" key="8">
    <source>
        <dbReference type="ARBA" id="ARBA00022741"/>
    </source>
</evidence>
<dbReference type="SMART" id="SM00904">
    <property type="entry name" value="Flavokinase"/>
    <property type="match status" value="1"/>
</dbReference>
<comment type="pathway">
    <text evidence="3 15">Cofactor biosynthesis; FMN biosynthesis; FMN from riboflavin (ATP route): step 1/1.</text>
</comment>
<feature type="domain" description="Riboflavin kinase" evidence="16">
    <location>
        <begin position="186"/>
        <end position="311"/>
    </location>
</feature>
<keyword evidence="6 15" id="KW-0808">Transferase</keyword>
<dbReference type="PANTHER" id="PTHR22749">
    <property type="entry name" value="RIBOFLAVIN KINASE/FMN ADENYLYLTRANSFERASE"/>
    <property type="match status" value="1"/>
</dbReference>
<comment type="catalytic activity">
    <reaction evidence="13 15">
        <text>riboflavin + ATP = FMN + ADP + H(+)</text>
        <dbReference type="Rhea" id="RHEA:14357"/>
        <dbReference type="ChEBI" id="CHEBI:15378"/>
        <dbReference type="ChEBI" id="CHEBI:30616"/>
        <dbReference type="ChEBI" id="CHEBI:57986"/>
        <dbReference type="ChEBI" id="CHEBI:58210"/>
        <dbReference type="ChEBI" id="CHEBI:456216"/>
        <dbReference type="EC" id="2.7.1.26"/>
    </reaction>
</comment>
<dbReference type="Pfam" id="PF06574">
    <property type="entry name" value="FAD_syn"/>
    <property type="match status" value="1"/>
</dbReference>
<dbReference type="AlphaFoldDB" id="A0A9D2F5H7"/>
<organism evidence="17 18">
    <name type="scientific">Candidatus Enterococcus avicola</name>
    <dbReference type="NCBI Taxonomy" id="2838561"/>
    <lineage>
        <taxon>Bacteria</taxon>
        <taxon>Bacillati</taxon>
        <taxon>Bacillota</taxon>
        <taxon>Bacilli</taxon>
        <taxon>Lactobacillales</taxon>
        <taxon>Enterococcaceae</taxon>
        <taxon>Enterococcus</taxon>
    </lineage>
</organism>
<dbReference type="InterPro" id="IPR014729">
    <property type="entry name" value="Rossmann-like_a/b/a_fold"/>
</dbReference>
<evidence type="ECO:0000313" key="18">
    <source>
        <dbReference type="Proteomes" id="UP000824063"/>
    </source>
</evidence>
<evidence type="ECO:0000256" key="3">
    <source>
        <dbReference type="ARBA" id="ARBA00005201"/>
    </source>
</evidence>
<dbReference type="InterPro" id="IPR002606">
    <property type="entry name" value="Riboflavin_kinase_bac"/>
</dbReference>
<dbReference type="PANTHER" id="PTHR22749:SF6">
    <property type="entry name" value="RIBOFLAVIN KINASE"/>
    <property type="match status" value="1"/>
</dbReference>
<evidence type="ECO:0000256" key="2">
    <source>
        <dbReference type="ARBA" id="ARBA00004726"/>
    </source>
</evidence>
<reference evidence="17" key="2">
    <citation type="submission" date="2021-04" db="EMBL/GenBank/DDBJ databases">
        <authorList>
            <person name="Gilroy R."/>
        </authorList>
    </citation>
    <scope>NUCLEOTIDE SEQUENCE</scope>
    <source>
        <strain evidence="17">CHK172-16539</strain>
    </source>
</reference>
<evidence type="ECO:0000256" key="9">
    <source>
        <dbReference type="ARBA" id="ARBA00022777"/>
    </source>
</evidence>
<dbReference type="GO" id="GO:0003919">
    <property type="term" value="F:FMN adenylyltransferase activity"/>
    <property type="evidence" value="ECO:0007669"/>
    <property type="project" value="UniProtKB-UniRule"/>
</dbReference>
<dbReference type="PIRSF" id="PIRSF004491">
    <property type="entry name" value="FAD_Synth"/>
    <property type="match status" value="1"/>
</dbReference>
<dbReference type="GO" id="GO:0006747">
    <property type="term" value="P:FAD biosynthetic process"/>
    <property type="evidence" value="ECO:0007669"/>
    <property type="project" value="UniProtKB-UniRule"/>
</dbReference>
<evidence type="ECO:0000256" key="12">
    <source>
        <dbReference type="ARBA" id="ARBA00023268"/>
    </source>
</evidence>
<proteinExistence type="inferred from homology"/>
<keyword evidence="4 15" id="KW-0285">Flavoprotein</keyword>
<name>A0A9D2F5H7_9ENTE</name>
<dbReference type="NCBIfam" id="TIGR00125">
    <property type="entry name" value="cyt_tran_rel"/>
    <property type="match status" value="1"/>
</dbReference>
<comment type="caution">
    <text evidence="17">The sequence shown here is derived from an EMBL/GenBank/DDBJ whole genome shotgun (WGS) entry which is preliminary data.</text>
</comment>
<evidence type="ECO:0000256" key="6">
    <source>
        <dbReference type="ARBA" id="ARBA00022679"/>
    </source>
</evidence>
<evidence type="ECO:0000256" key="10">
    <source>
        <dbReference type="ARBA" id="ARBA00022827"/>
    </source>
</evidence>
<keyword evidence="8 15" id="KW-0547">Nucleotide-binding</keyword>
<evidence type="ECO:0000259" key="16">
    <source>
        <dbReference type="SMART" id="SM00904"/>
    </source>
</evidence>
<keyword evidence="10 15" id="KW-0274">FAD</keyword>
<dbReference type="Gene3D" id="3.40.50.620">
    <property type="entry name" value="HUPs"/>
    <property type="match status" value="1"/>
</dbReference>
<evidence type="ECO:0000256" key="14">
    <source>
        <dbReference type="ARBA" id="ARBA00049494"/>
    </source>
</evidence>
<sequence length="313" mass="35773">MQIIEIRHPYQPEKIPTEPVVLVLGFFDGVHKGHQRVIEQGRKIADEKSLKLALMTFNQHPSIVFQKVPVDEMKYLTNLEQKTNLMAQFGVDYLYIVEFTSDFAGLAPQAFVDQYMVGLHAQVVVAGFDYTYGKRDIADMPRLTTYANERFEVVTVPKETLEGEKISSTRIRKELDAGNMEEVSKLLGYDYTFGGTVVHGDARGRTLGYPTANIQISRTTHLPTEGVYITEIKIGDKWYPSMGSIGRNDTFEKNRPITVEVNILDFNQDVYGEKVEVRWLHHIRGQVAFSGVEGLIKQLKQDEVDTREYFDKR</sequence>
<keyword evidence="5 15" id="KW-0288">FMN</keyword>
<comment type="similarity">
    <text evidence="15">Belongs to the ribF family.</text>
</comment>
<dbReference type="NCBIfam" id="TIGR00083">
    <property type="entry name" value="ribF"/>
    <property type="match status" value="1"/>
</dbReference>
<reference evidence="17" key="1">
    <citation type="journal article" date="2021" name="PeerJ">
        <title>Extensive microbial diversity within the chicken gut microbiome revealed by metagenomics and culture.</title>
        <authorList>
            <person name="Gilroy R."/>
            <person name="Ravi A."/>
            <person name="Getino M."/>
            <person name="Pursley I."/>
            <person name="Horton D.L."/>
            <person name="Alikhan N.F."/>
            <person name="Baker D."/>
            <person name="Gharbi K."/>
            <person name="Hall N."/>
            <person name="Watson M."/>
            <person name="Adriaenssens E.M."/>
            <person name="Foster-Nyarko E."/>
            <person name="Jarju S."/>
            <person name="Secka A."/>
            <person name="Antonio M."/>
            <person name="Oren A."/>
            <person name="Chaudhuri R.R."/>
            <person name="La Ragione R."/>
            <person name="Hildebrand F."/>
            <person name="Pallen M.J."/>
        </authorList>
    </citation>
    <scope>NUCLEOTIDE SEQUENCE</scope>
    <source>
        <strain evidence="17">CHK172-16539</strain>
    </source>
</reference>
<evidence type="ECO:0000256" key="5">
    <source>
        <dbReference type="ARBA" id="ARBA00022643"/>
    </source>
</evidence>
<keyword evidence="7 15" id="KW-0548">Nucleotidyltransferase</keyword>
<keyword evidence="9 15" id="KW-0418">Kinase</keyword>
<gene>
    <name evidence="17" type="primary">ribF</name>
    <name evidence="17" type="ORF">IAA20_02810</name>
</gene>
<dbReference type="GO" id="GO:0005524">
    <property type="term" value="F:ATP binding"/>
    <property type="evidence" value="ECO:0007669"/>
    <property type="project" value="UniProtKB-UniRule"/>
</dbReference>
<dbReference type="CDD" id="cd02064">
    <property type="entry name" value="FAD_synthetase_N"/>
    <property type="match status" value="1"/>
</dbReference>
<dbReference type="GO" id="GO:0008531">
    <property type="term" value="F:riboflavin kinase activity"/>
    <property type="evidence" value="ECO:0007669"/>
    <property type="project" value="UniProtKB-UniRule"/>
</dbReference>
<dbReference type="InterPro" id="IPR004821">
    <property type="entry name" value="Cyt_trans-like"/>
</dbReference>
<keyword evidence="12" id="KW-0511">Multifunctional enzyme</keyword>
<evidence type="ECO:0000256" key="13">
    <source>
        <dbReference type="ARBA" id="ARBA00047880"/>
    </source>
</evidence>
<evidence type="ECO:0000256" key="15">
    <source>
        <dbReference type="PIRNR" id="PIRNR004491"/>
    </source>
</evidence>
<dbReference type="EC" id="2.7.1.26" evidence="15"/>
<dbReference type="EMBL" id="DXBN01000065">
    <property type="protein sequence ID" value="HIZ52855.1"/>
    <property type="molecule type" value="Genomic_DNA"/>
</dbReference>
<evidence type="ECO:0000313" key="17">
    <source>
        <dbReference type="EMBL" id="HIZ52855.1"/>
    </source>
</evidence>
<dbReference type="GO" id="GO:0009231">
    <property type="term" value="P:riboflavin biosynthetic process"/>
    <property type="evidence" value="ECO:0007669"/>
    <property type="project" value="InterPro"/>
</dbReference>
<dbReference type="FunFam" id="3.40.50.620:FF:000021">
    <property type="entry name" value="Riboflavin biosynthesis protein"/>
    <property type="match status" value="1"/>
</dbReference>
<dbReference type="EC" id="2.7.7.2" evidence="15"/>